<dbReference type="PROSITE" id="PS50977">
    <property type="entry name" value="HTH_TETR_2"/>
    <property type="match status" value="1"/>
</dbReference>
<protein>
    <recommendedName>
        <fullName evidence="3">HTH tetR-type domain-containing protein</fullName>
    </recommendedName>
</protein>
<dbReference type="Proteomes" id="UP000244903">
    <property type="component" value="Chromosome"/>
</dbReference>
<dbReference type="EMBL" id="CP015453">
    <property type="protein sequence ID" value="AWH96930.1"/>
    <property type="molecule type" value="Genomic_DNA"/>
</dbReference>
<evidence type="ECO:0000256" key="2">
    <source>
        <dbReference type="PROSITE-ProRule" id="PRU00335"/>
    </source>
</evidence>
<keyword evidence="5" id="KW-1185">Reference proteome</keyword>
<reference evidence="4 5" key="1">
    <citation type="submission" date="2016-04" db="EMBL/GenBank/DDBJ databases">
        <title>Complete genome sequence of the haloalkaliphilic hydrocarbon-degrading bacterium Dietzia psychralcaliphila ILA-1T, isolated from a drain of a fish product-processing plant.</title>
        <authorList>
            <person name="Zhao J."/>
            <person name="Hu B."/>
            <person name="Geng S."/>
            <person name="Nie Y."/>
            <person name="Tang Y."/>
        </authorList>
    </citation>
    <scope>NUCLEOTIDE SEQUENCE [LARGE SCALE GENOMIC DNA]</scope>
    <source>
        <strain evidence="4 5">ILA-1</strain>
    </source>
</reference>
<dbReference type="PANTHER" id="PTHR30328:SF54">
    <property type="entry name" value="HTH-TYPE TRANSCRIPTIONAL REPRESSOR SCO4008"/>
    <property type="match status" value="1"/>
</dbReference>
<accession>A0AAD0JW68</accession>
<dbReference type="InterPro" id="IPR050109">
    <property type="entry name" value="HTH-type_TetR-like_transc_reg"/>
</dbReference>
<dbReference type="Gene3D" id="1.10.357.10">
    <property type="entry name" value="Tetracycline Repressor, domain 2"/>
    <property type="match status" value="1"/>
</dbReference>
<dbReference type="InterPro" id="IPR001647">
    <property type="entry name" value="HTH_TetR"/>
</dbReference>
<name>A0AAD0JW68_9ACTN</name>
<dbReference type="PANTHER" id="PTHR30328">
    <property type="entry name" value="TRANSCRIPTIONAL REPRESSOR"/>
    <property type="match status" value="1"/>
</dbReference>
<dbReference type="PROSITE" id="PS51318">
    <property type="entry name" value="TAT"/>
    <property type="match status" value="1"/>
</dbReference>
<dbReference type="InterPro" id="IPR009057">
    <property type="entry name" value="Homeodomain-like_sf"/>
</dbReference>
<feature type="DNA-binding region" description="H-T-H motif" evidence="2">
    <location>
        <begin position="29"/>
        <end position="48"/>
    </location>
</feature>
<gene>
    <name evidence="4" type="ORF">A6048_17105</name>
</gene>
<dbReference type="AlphaFoldDB" id="A0AAD0JW68"/>
<evidence type="ECO:0000259" key="3">
    <source>
        <dbReference type="PROSITE" id="PS50977"/>
    </source>
</evidence>
<evidence type="ECO:0000313" key="4">
    <source>
        <dbReference type="EMBL" id="AWH96930.1"/>
    </source>
</evidence>
<keyword evidence="1 2" id="KW-0238">DNA-binding</keyword>
<evidence type="ECO:0000256" key="1">
    <source>
        <dbReference type="ARBA" id="ARBA00023125"/>
    </source>
</evidence>
<feature type="domain" description="HTH tetR-type" evidence="3">
    <location>
        <begin position="6"/>
        <end position="66"/>
    </location>
</feature>
<proteinExistence type="predicted"/>
<dbReference type="RefSeq" id="WP_107747050.1">
    <property type="nucleotide sequence ID" value="NZ_CP015453.1"/>
</dbReference>
<dbReference type="Pfam" id="PF17926">
    <property type="entry name" value="TetR_C_21"/>
    <property type="match status" value="1"/>
</dbReference>
<dbReference type="KEGG" id="dpc:A6048_17105"/>
<dbReference type="SUPFAM" id="SSF46689">
    <property type="entry name" value="Homeodomain-like"/>
    <property type="match status" value="1"/>
</dbReference>
<organism evidence="4 5">
    <name type="scientific">Dietzia psychralcaliphila</name>
    <dbReference type="NCBI Taxonomy" id="139021"/>
    <lineage>
        <taxon>Bacteria</taxon>
        <taxon>Bacillati</taxon>
        <taxon>Actinomycetota</taxon>
        <taxon>Actinomycetes</taxon>
        <taxon>Mycobacteriales</taxon>
        <taxon>Dietziaceae</taxon>
        <taxon>Dietzia</taxon>
    </lineage>
</organism>
<sequence>MAWDTEATRRKLLEAATGQFAALGLAGSRVDAIARAAGVNKERIYQYFGDKAGLFGAVLAAEVERLLNGIVIVGEGADALGRLAGDLHDRAAQDPQLARLLAWEGLELDDPVSAEARASGCASMVGQLTRALPGRDREYSAELLLSLVAITTADGCLPHLARLISPASTRESRRAAIVAQARALA</sequence>
<dbReference type="GO" id="GO:0006355">
    <property type="term" value="P:regulation of DNA-templated transcription"/>
    <property type="evidence" value="ECO:0007669"/>
    <property type="project" value="UniProtKB-ARBA"/>
</dbReference>
<dbReference type="PRINTS" id="PR00455">
    <property type="entry name" value="HTHTETR"/>
</dbReference>
<dbReference type="InterPro" id="IPR041467">
    <property type="entry name" value="Sco4008_C"/>
</dbReference>
<dbReference type="GO" id="GO:0003677">
    <property type="term" value="F:DNA binding"/>
    <property type="evidence" value="ECO:0007669"/>
    <property type="project" value="UniProtKB-UniRule"/>
</dbReference>
<dbReference type="InterPro" id="IPR006311">
    <property type="entry name" value="TAT_signal"/>
</dbReference>
<dbReference type="Pfam" id="PF00440">
    <property type="entry name" value="TetR_N"/>
    <property type="match status" value="1"/>
</dbReference>
<evidence type="ECO:0000313" key="5">
    <source>
        <dbReference type="Proteomes" id="UP000244903"/>
    </source>
</evidence>